<dbReference type="PANTHER" id="PTHR48059">
    <property type="entry name" value="POLYGALACTURONASE INHIBITOR 1"/>
    <property type="match status" value="1"/>
</dbReference>
<accession>A0ABQ2IK84</accession>
<keyword evidence="2" id="KW-0732">Signal</keyword>
<dbReference type="PANTHER" id="PTHR48059:SF4">
    <property type="entry name" value="POLYGALACTURONASE INHIBITOR 1-RELATED"/>
    <property type="match status" value="1"/>
</dbReference>
<dbReference type="RefSeq" id="WP_019945021.1">
    <property type="nucleotide sequence ID" value="NZ_BMLI01000003.1"/>
</dbReference>
<feature type="signal peptide" evidence="2">
    <location>
        <begin position="1"/>
        <end position="18"/>
    </location>
</feature>
<evidence type="ECO:0000259" key="3">
    <source>
        <dbReference type="Pfam" id="PF08263"/>
    </source>
</evidence>
<keyword evidence="5" id="KW-1185">Reference proteome</keyword>
<comment type="caution">
    <text evidence="4">The sequence shown here is derived from an EMBL/GenBank/DDBJ whole genome shotgun (WGS) entry which is preliminary data.</text>
</comment>
<evidence type="ECO:0000313" key="5">
    <source>
        <dbReference type="Proteomes" id="UP000632339"/>
    </source>
</evidence>
<feature type="chain" id="PRO_5046888317" description="Leucine-rich repeat-containing N-terminal plant-type domain-containing protein" evidence="2">
    <location>
        <begin position="19"/>
        <end position="548"/>
    </location>
</feature>
<dbReference type="SUPFAM" id="SSF52058">
    <property type="entry name" value="L domain-like"/>
    <property type="match status" value="1"/>
</dbReference>
<evidence type="ECO:0000256" key="2">
    <source>
        <dbReference type="SAM" id="SignalP"/>
    </source>
</evidence>
<dbReference type="InterPro" id="IPR051848">
    <property type="entry name" value="PGIP"/>
</dbReference>
<gene>
    <name evidence="4" type="ORF">GCM10010967_53290</name>
</gene>
<dbReference type="Gene3D" id="3.80.10.10">
    <property type="entry name" value="Ribonuclease Inhibitor"/>
    <property type="match status" value="1"/>
</dbReference>
<dbReference type="EMBL" id="BMLI01000003">
    <property type="protein sequence ID" value="GGN10774.1"/>
    <property type="molecule type" value="Genomic_DNA"/>
</dbReference>
<feature type="domain" description="Leucine-rich repeat-containing N-terminal plant-type" evidence="3">
    <location>
        <begin position="23"/>
        <end position="65"/>
    </location>
</feature>
<proteinExistence type="predicted"/>
<comment type="subcellular location">
    <subcellularLocation>
        <location evidence="1">Cell envelope</location>
    </subcellularLocation>
</comment>
<dbReference type="Pfam" id="PF08263">
    <property type="entry name" value="LRRNT_2"/>
    <property type="match status" value="1"/>
</dbReference>
<protein>
    <recommendedName>
        <fullName evidence="3">Leucine-rich repeat-containing N-terminal plant-type domain-containing protein</fullName>
    </recommendedName>
</protein>
<dbReference type="Proteomes" id="UP000632339">
    <property type="component" value="Unassembled WGS sequence"/>
</dbReference>
<sequence length="548" mass="59404">MKKLILPILLLSFLASFGQGSLESDRLALIALYNATNGPEWYEKAGWNPNGNPGDSPCGWYGVTCEGGRVTGLNLLQSGLDGSIPPAIGNLDQLKTLILGWTVFTDARTAYNPPYLPIPTEIGNLTNLEHLDLSGDNGINYDIYGGLPLPGPLPESLGNLTKLTYLNLGCMLKDMKFYGELDGPIPSSLGNLVDLKYLNLGNQRFSGPIPPELGNLTKLEFLILSGANQFTGTIPASFNNLINLKELGIAHLGDPGAQPYGTLTGPIPTLTGIPATATVDISSNSFNFEGLDLNISRIDFYSNQSKIDINYNVGTKTLTAEAGGTIANNTYTWYRNNILITTIVGNKNYNVTEDGTYYAKVTNSAVPNLTLTTQNEVVTSLPVTLVSFSGSNEGDQNLLTWRTSLETNSQGFDIQRSWNGTDFEKVGFVPGHGDTHEGATYSFIDKSPLFKTYYRLKQLDFDGTYSFSRVISIKNQHSDIVTYPNPATDHFYLKNLKEKGKIVIRNQEGKIISTQMGEPGKPLTTAGIAPGLYTISAGGVVRKIAIGR</sequence>
<reference evidence="5" key="1">
    <citation type="journal article" date="2019" name="Int. J. Syst. Evol. Microbiol.">
        <title>The Global Catalogue of Microorganisms (GCM) 10K type strain sequencing project: providing services to taxonomists for standard genome sequencing and annotation.</title>
        <authorList>
            <consortium name="The Broad Institute Genomics Platform"/>
            <consortium name="The Broad Institute Genome Sequencing Center for Infectious Disease"/>
            <person name="Wu L."/>
            <person name="Ma J."/>
        </authorList>
    </citation>
    <scope>NUCLEOTIDE SEQUENCE [LARGE SCALE GENOMIC DNA]</scope>
    <source>
        <strain evidence="5">CGMCC 1.6375</strain>
    </source>
</reference>
<dbReference type="InterPro" id="IPR032675">
    <property type="entry name" value="LRR_dom_sf"/>
</dbReference>
<organism evidence="4 5">
    <name type="scientific">Dyadobacter beijingensis</name>
    <dbReference type="NCBI Taxonomy" id="365489"/>
    <lineage>
        <taxon>Bacteria</taxon>
        <taxon>Pseudomonadati</taxon>
        <taxon>Bacteroidota</taxon>
        <taxon>Cytophagia</taxon>
        <taxon>Cytophagales</taxon>
        <taxon>Spirosomataceae</taxon>
        <taxon>Dyadobacter</taxon>
    </lineage>
</organism>
<name>A0ABQ2IK84_9BACT</name>
<evidence type="ECO:0000256" key="1">
    <source>
        <dbReference type="ARBA" id="ARBA00004196"/>
    </source>
</evidence>
<evidence type="ECO:0000313" key="4">
    <source>
        <dbReference type="EMBL" id="GGN10774.1"/>
    </source>
</evidence>
<dbReference type="InterPro" id="IPR013210">
    <property type="entry name" value="LRR_N_plant-typ"/>
</dbReference>